<comment type="caution">
    <text evidence="1">The sequence shown here is derived from an EMBL/GenBank/DDBJ whole genome shotgun (WGS) entry which is preliminary data.</text>
</comment>
<feature type="non-terminal residue" evidence="1">
    <location>
        <position position="1"/>
    </location>
</feature>
<evidence type="ECO:0000313" key="2">
    <source>
        <dbReference type="Proteomes" id="UP000789920"/>
    </source>
</evidence>
<sequence>DNHPYVEDVNLDGTPLVATTNTPSNAPSGIAAFILLFGITVATIVYWKRKRGRIDSVAVFGVNVEERFQKF</sequence>
<keyword evidence="2" id="KW-1185">Reference proteome</keyword>
<organism evidence="1 2">
    <name type="scientific">Racocetra persica</name>
    <dbReference type="NCBI Taxonomy" id="160502"/>
    <lineage>
        <taxon>Eukaryota</taxon>
        <taxon>Fungi</taxon>
        <taxon>Fungi incertae sedis</taxon>
        <taxon>Mucoromycota</taxon>
        <taxon>Glomeromycotina</taxon>
        <taxon>Glomeromycetes</taxon>
        <taxon>Diversisporales</taxon>
        <taxon>Gigasporaceae</taxon>
        <taxon>Racocetra</taxon>
    </lineage>
</organism>
<reference evidence="1" key="1">
    <citation type="submission" date="2021-06" db="EMBL/GenBank/DDBJ databases">
        <authorList>
            <person name="Kallberg Y."/>
            <person name="Tangrot J."/>
            <person name="Rosling A."/>
        </authorList>
    </citation>
    <scope>NUCLEOTIDE SEQUENCE</scope>
    <source>
        <strain evidence="1">MA461A</strain>
    </source>
</reference>
<dbReference type="EMBL" id="CAJVQC010069445">
    <property type="protein sequence ID" value="CAG8808912.1"/>
    <property type="molecule type" value="Genomic_DNA"/>
</dbReference>
<accession>A0ACA9RT31</accession>
<proteinExistence type="predicted"/>
<gene>
    <name evidence="1" type="ORF">RPERSI_LOCUS22735</name>
</gene>
<evidence type="ECO:0000313" key="1">
    <source>
        <dbReference type="EMBL" id="CAG8808912.1"/>
    </source>
</evidence>
<protein>
    <submittedName>
        <fullName evidence="1">31_t:CDS:1</fullName>
    </submittedName>
</protein>
<name>A0ACA9RT31_9GLOM</name>
<dbReference type="Proteomes" id="UP000789920">
    <property type="component" value="Unassembled WGS sequence"/>
</dbReference>